<evidence type="ECO:0000256" key="1">
    <source>
        <dbReference type="ARBA" id="ARBA00008522"/>
    </source>
</evidence>
<evidence type="ECO:0000313" key="4">
    <source>
        <dbReference type="Proteomes" id="UP001595969"/>
    </source>
</evidence>
<dbReference type="EMBL" id="JBHSGS010000031">
    <property type="protein sequence ID" value="MFC4719154.1"/>
    <property type="molecule type" value="Genomic_DNA"/>
</dbReference>
<dbReference type="Pfam" id="PF02639">
    <property type="entry name" value="DUF188"/>
    <property type="match status" value="1"/>
</dbReference>
<dbReference type="HAMAP" id="MF_00489">
    <property type="entry name" value="UPF0178"/>
    <property type="match status" value="1"/>
</dbReference>
<sequence>MRLLIDGDGSPVKEEVIALGQKFNLPVLIVTSVDHYTTKVYPKEVAFIYVDKGADRADYQIVKEIQVGDILITQDYGLASLVLPKKARVFHHSGQEYLPETIDQLLMQRYLSAQIRKTGKRTKGPKPFTAQDRQNFSKELEQVLLTKQSAERNNG</sequence>
<evidence type="ECO:0000256" key="2">
    <source>
        <dbReference type="HAMAP-Rule" id="MF_00489"/>
    </source>
</evidence>
<dbReference type="RefSeq" id="WP_204653356.1">
    <property type="nucleotide sequence ID" value="NZ_JAFBFD010000008.1"/>
</dbReference>
<protein>
    <recommendedName>
        <fullName evidence="2">UPF0178 protein ACFO5I_05375</fullName>
    </recommendedName>
</protein>
<evidence type="ECO:0000313" key="3">
    <source>
        <dbReference type="EMBL" id="MFC4719154.1"/>
    </source>
</evidence>
<comment type="caution">
    <text evidence="3">The sequence shown here is derived from an EMBL/GenBank/DDBJ whole genome shotgun (WGS) entry which is preliminary data.</text>
</comment>
<comment type="similarity">
    <text evidence="1 2">Belongs to the UPF0178 family.</text>
</comment>
<proteinExistence type="inferred from homology"/>
<dbReference type="Proteomes" id="UP001595969">
    <property type="component" value="Unassembled WGS sequence"/>
</dbReference>
<dbReference type="InterPro" id="IPR003791">
    <property type="entry name" value="UPF0178"/>
</dbReference>
<organism evidence="3 4">
    <name type="scientific">Enterococcus lemanii</name>
    <dbReference type="NCBI Taxonomy" id="1159752"/>
    <lineage>
        <taxon>Bacteria</taxon>
        <taxon>Bacillati</taxon>
        <taxon>Bacillota</taxon>
        <taxon>Bacilli</taxon>
        <taxon>Lactobacillales</taxon>
        <taxon>Enterococcaceae</taxon>
        <taxon>Enterococcus</taxon>
    </lineage>
</organism>
<dbReference type="NCBIfam" id="NF001095">
    <property type="entry name" value="PRK00124.1"/>
    <property type="match status" value="1"/>
</dbReference>
<gene>
    <name evidence="3" type="ORF">ACFO5I_05375</name>
</gene>
<reference evidence="4" key="1">
    <citation type="journal article" date="2019" name="Int. J. Syst. Evol. Microbiol.">
        <title>The Global Catalogue of Microorganisms (GCM) 10K type strain sequencing project: providing services to taxonomists for standard genome sequencing and annotation.</title>
        <authorList>
            <consortium name="The Broad Institute Genomics Platform"/>
            <consortium name="The Broad Institute Genome Sequencing Center for Infectious Disease"/>
            <person name="Wu L."/>
            <person name="Ma J."/>
        </authorList>
    </citation>
    <scope>NUCLEOTIDE SEQUENCE [LARGE SCALE GENOMIC DNA]</scope>
    <source>
        <strain evidence="4">CGMCC 1.19032</strain>
    </source>
</reference>
<name>A0ABV9MVS8_9ENTE</name>
<accession>A0ABV9MVS8</accession>
<keyword evidence="4" id="KW-1185">Reference proteome</keyword>
<dbReference type="PANTHER" id="PTHR35146">
    <property type="entry name" value="UPF0178 PROTEIN YAII"/>
    <property type="match status" value="1"/>
</dbReference>
<dbReference type="PANTHER" id="PTHR35146:SF1">
    <property type="entry name" value="UPF0178 PROTEIN YAII"/>
    <property type="match status" value="1"/>
</dbReference>